<dbReference type="OrthoDB" id="9804645at2"/>
<keyword evidence="3" id="KW-0597">Phosphoprotein</keyword>
<dbReference type="InterPro" id="IPR003661">
    <property type="entry name" value="HisK_dim/P_dom"/>
</dbReference>
<comment type="catalytic activity">
    <reaction evidence="1">
        <text>ATP + protein L-histidine = ADP + protein N-phospho-L-histidine.</text>
        <dbReference type="EC" id="2.7.13.3"/>
    </reaction>
</comment>
<feature type="transmembrane region" description="Helical" evidence="7">
    <location>
        <begin position="103"/>
        <end position="126"/>
    </location>
</feature>
<dbReference type="InterPro" id="IPR003594">
    <property type="entry name" value="HATPase_dom"/>
</dbReference>
<evidence type="ECO:0000313" key="9">
    <source>
        <dbReference type="EMBL" id="AJQ97225.1"/>
    </source>
</evidence>
<dbReference type="SUPFAM" id="SSF47384">
    <property type="entry name" value="Homodimeric domain of signal transducing histidine kinase"/>
    <property type="match status" value="1"/>
</dbReference>
<evidence type="ECO:0000256" key="5">
    <source>
        <dbReference type="ARBA" id="ARBA00022777"/>
    </source>
</evidence>
<dbReference type="SMART" id="SM00387">
    <property type="entry name" value="HATPase_c"/>
    <property type="match status" value="1"/>
</dbReference>
<feature type="transmembrane region" description="Helical" evidence="7">
    <location>
        <begin position="146"/>
        <end position="169"/>
    </location>
</feature>
<dbReference type="KEGG" id="gsn:YC6258_05195"/>
<dbReference type="GO" id="GO:0000155">
    <property type="term" value="F:phosphorelay sensor kinase activity"/>
    <property type="evidence" value="ECO:0007669"/>
    <property type="project" value="InterPro"/>
</dbReference>
<dbReference type="PROSITE" id="PS50109">
    <property type="entry name" value="HIS_KIN"/>
    <property type="match status" value="1"/>
</dbReference>
<evidence type="ECO:0000313" key="10">
    <source>
        <dbReference type="Proteomes" id="UP000032266"/>
    </source>
</evidence>
<dbReference type="SUPFAM" id="SSF55785">
    <property type="entry name" value="PYP-like sensor domain (PAS domain)"/>
    <property type="match status" value="1"/>
</dbReference>
<dbReference type="Pfam" id="PF00989">
    <property type="entry name" value="PAS"/>
    <property type="match status" value="1"/>
</dbReference>
<dbReference type="SUPFAM" id="SSF55874">
    <property type="entry name" value="ATPase domain of HSP90 chaperone/DNA topoisomerase II/histidine kinase"/>
    <property type="match status" value="1"/>
</dbReference>
<evidence type="ECO:0000256" key="1">
    <source>
        <dbReference type="ARBA" id="ARBA00000085"/>
    </source>
</evidence>
<feature type="transmembrane region" description="Helical" evidence="7">
    <location>
        <begin position="71"/>
        <end position="91"/>
    </location>
</feature>
<dbReference type="PANTHER" id="PTHR43711">
    <property type="entry name" value="TWO-COMPONENT HISTIDINE KINASE"/>
    <property type="match status" value="1"/>
</dbReference>
<dbReference type="InterPro" id="IPR035965">
    <property type="entry name" value="PAS-like_dom_sf"/>
</dbReference>
<dbReference type="Gene3D" id="3.30.565.10">
    <property type="entry name" value="Histidine kinase-like ATPase, C-terminal domain"/>
    <property type="match status" value="1"/>
</dbReference>
<keyword evidence="7" id="KW-0472">Membrane</keyword>
<organism evidence="9 10">
    <name type="scientific">Gynuella sunshinyii YC6258</name>
    <dbReference type="NCBI Taxonomy" id="1445510"/>
    <lineage>
        <taxon>Bacteria</taxon>
        <taxon>Pseudomonadati</taxon>
        <taxon>Pseudomonadota</taxon>
        <taxon>Gammaproteobacteria</taxon>
        <taxon>Oceanospirillales</taxon>
        <taxon>Saccharospirillaceae</taxon>
        <taxon>Gynuella</taxon>
    </lineage>
</organism>
<dbReference type="InterPro" id="IPR050736">
    <property type="entry name" value="Sensor_HK_Regulatory"/>
</dbReference>
<dbReference type="EMBL" id="CP007142">
    <property type="protein sequence ID" value="AJQ97225.1"/>
    <property type="molecule type" value="Genomic_DNA"/>
</dbReference>
<dbReference type="HOGENOM" id="CLU_474701_0_0_6"/>
<gene>
    <name evidence="9" type="ORF">YC6258_05195</name>
</gene>
<keyword evidence="6" id="KW-0902">Two-component regulatory system</keyword>
<dbReference type="RefSeq" id="WP_052830533.1">
    <property type="nucleotide sequence ID" value="NZ_CP007142.1"/>
</dbReference>
<dbReference type="Pfam" id="PF00512">
    <property type="entry name" value="HisKA"/>
    <property type="match status" value="1"/>
</dbReference>
<dbReference type="PANTHER" id="PTHR43711:SF31">
    <property type="entry name" value="HISTIDINE KINASE"/>
    <property type="match status" value="1"/>
</dbReference>
<keyword evidence="7" id="KW-1133">Transmembrane helix</keyword>
<dbReference type="AlphaFoldDB" id="A0A0C5VD17"/>
<dbReference type="InterPro" id="IPR036097">
    <property type="entry name" value="HisK_dim/P_sf"/>
</dbReference>
<feature type="transmembrane region" description="Helical" evidence="7">
    <location>
        <begin position="39"/>
        <end position="59"/>
    </location>
</feature>
<name>A0A0C5VD17_9GAMM</name>
<feature type="transmembrane region" description="Helical" evidence="7">
    <location>
        <begin position="181"/>
        <end position="206"/>
    </location>
</feature>
<dbReference type="InterPro" id="IPR036890">
    <property type="entry name" value="HATPase_C_sf"/>
</dbReference>
<dbReference type="Pfam" id="PF16927">
    <property type="entry name" value="HisKA_7TM"/>
    <property type="match status" value="1"/>
</dbReference>
<dbReference type="EC" id="2.7.13.3" evidence="2"/>
<evidence type="ECO:0000256" key="7">
    <source>
        <dbReference type="SAM" id="Phobius"/>
    </source>
</evidence>
<sequence length="574" mass="64128">MSFELSFHPIILPFLMAFLISLTLMVYGFRIRNSMTARLFAWYAAAIAIWQLTSVLELASLSASAKLFWTSIKYLGSATAPVLGLLLALSATRRGHYLKKRWLTVPLWIWGISTIVVVFTNHWHHWYWVRTYLNPQGYDLNTDKNWWFGIYAAGMYITILASTVMYLSYVRRAPAIYRKQAYWFAIGGFLPLGFQILSDFAGVVIIRGADQVIFLMLFTLIAYAVALFRYGAFRLMPVAYDQIVHDLASPVLVFDQNQLLLDANTAATTFFQLNLEADIGKPIEDITGVSNWAELDRREWWTAHASGHVCFQVQLNPLSDGATTYGYSLLLSEITQLKDTEARLAASNRQKQQMTADLAHDLRTPIQIVSGYLEALNDGMMAPTSERYQSMQHQMGNLSKLVTDIMVLAKSDAGDLQLNLQATDFVTIVQSVVRDFQATAQARSQMLSCLCEESLPPVLADGARVEQILQNILRNAITFTPENGRIEVMLNAQQDGYIECQVKDTGIGIAPENQNLVFERAFRVSEARATESSSNGLGLAICKSLVDAQNGEIGVNSDGLGAGSVFWFRLPIVS</sequence>
<proteinExistence type="predicted"/>
<dbReference type="GO" id="GO:0006355">
    <property type="term" value="P:regulation of DNA-templated transcription"/>
    <property type="evidence" value="ECO:0007669"/>
    <property type="project" value="InterPro"/>
</dbReference>
<protein>
    <recommendedName>
        <fullName evidence="2">histidine kinase</fullName>
        <ecNumber evidence="2">2.7.13.3</ecNumber>
    </recommendedName>
</protein>
<feature type="transmembrane region" description="Helical" evidence="7">
    <location>
        <begin position="6"/>
        <end position="27"/>
    </location>
</feature>
<keyword evidence="4" id="KW-0808">Transferase</keyword>
<evidence type="ECO:0000256" key="3">
    <source>
        <dbReference type="ARBA" id="ARBA00022553"/>
    </source>
</evidence>
<dbReference type="STRING" id="1445510.YC6258_05195"/>
<evidence type="ECO:0000259" key="8">
    <source>
        <dbReference type="PROSITE" id="PS50109"/>
    </source>
</evidence>
<feature type="domain" description="Histidine kinase" evidence="8">
    <location>
        <begin position="357"/>
        <end position="574"/>
    </location>
</feature>
<keyword evidence="7" id="KW-0812">Transmembrane</keyword>
<dbReference type="CDD" id="cd00082">
    <property type="entry name" value="HisKA"/>
    <property type="match status" value="1"/>
</dbReference>
<dbReference type="InterPro" id="IPR031621">
    <property type="entry name" value="HisKA_7TM"/>
</dbReference>
<dbReference type="FunFam" id="3.30.565.10:FF:000006">
    <property type="entry name" value="Sensor histidine kinase WalK"/>
    <property type="match status" value="1"/>
</dbReference>
<dbReference type="PRINTS" id="PR00344">
    <property type="entry name" value="BCTRLSENSOR"/>
</dbReference>
<evidence type="ECO:0000256" key="6">
    <source>
        <dbReference type="ARBA" id="ARBA00023012"/>
    </source>
</evidence>
<keyword evidence="5 9" id="KW-0418">Kinase</keyword>
<evidence type="ECO:0000256" key="4">
    <source>
        <dbReference type="ARBA" id="ARBA00022679"/>
    </source>
</evidence>
<dbReference type="SMART" id="SM00388">
    <property type="entry name" value="HisKA"/>
    <property type="match status" value="1"/>
</dbReference>
<dbReference type="Pfam" id="PF02518">
    <property type="entry name" value="HATPase_c"/>
    <property type="match status" value="1"/>
</dbReference>
<keyword evidence="10" id="KW-1185">Reference proteome</keyword>
<reference evidence="9 10" key="1">
    <citation type="submission" date="2014-01" db="EMBL/GenBank/DDBJ databases">
        <title>Full genme sequencing of cellulolytic bacterium Gynuella sunshinyii YC6258T gen. nov., sp. nov.</title>
        <authorList>
            <person name="Khan H."/>
            <person name="Chung E.J."/>
            <person name="Chung Y.R."/>
        </authorList>
    </citation>
    <scope>NUCLEOTIDE SEQUENCE [LARGE SCALE GENOMIC DNA]</scope>
    <source>
        <strain evidence="9 10">YC6258</strain>
    </source>
</reference>
<feature type="transmembrane region" description="Helical" evidence="7">
    <location>
        <begin position="212"/>
        <end position="232"/>
    </location>
</feature>
<dbReference type="InterPro" id="IPR013767">
    <property type="entry name" value="PAS_fold"/>
</dbReference>
<dbReference type="InterPro" id="IPR005467">
    <property type="entry name" value="His_kinase_dom"/>
</dbReference>
<dbReference type="InterPro" id="IPR004358">
    <property type="entry name" value="Sig_transdc_His_kin-like_C"/>
</dbReference>
<dbReference type="Proteomes" id="UP000032266">
    <property type="component" value="Chromosome"/>
</dbReference>
<dbReference type="Gene3D" id="1.10.287.130">
    <property type="match status" value="1"/>
</dbReference>
<evidence type="ECO:0000256" key="2">
    <source>
        <dbReference type="ARBA" id="ARBA00012438"/>
    </source>
</evidence>
<accession>A0A0C5VD17</accession>
<dbReference type="GO" id="GO:0005886">
    <property type="term" value="C:plasma membrane"/>
    <property type="evidence" value="ECO:0007669"/>
    <property type="project" value="UniProtKB-ARBA"/>
</dbReference>